<evidence type="ECO:0000313" key="1">
    <source>
        <dbReference type="EMBL" id="SVB16322.1"/>
    </source>
</evidence>
<name>A0A382BSB6_9ZZZZ</name>
<organism evidence="1">
    <name type="scientific">marine metagenome</name>
    <dbReference type="NCBI Taxonomy" id="408172"/>
    <lineage>
        <taxon>unclassified sequences</taxon>
        <taxon>metagenomes</taxon>
        <taxon>ecological metagenomes</taxon>
    </lineage>
</organism>
<proteinExistence type="predicted"/>
<dbReference type="SUPFAM" id="SSF52402">
    <property type="entry name" value="Adenine nucleotide alpha hydrolases-like"/>
    <property type="match status" value="1"/>
</dbReference>
<accession>A0A382BSB6</accession>
<protein>
    <recommendedName>
        <fullName evidence="2">N-acetyl sugar amidotransferase</fullName>
    </recommendedName>
</protein>
<dbReference type="NCBIfam" id="TIGR03573">
    <property type="entry name" value="WbuX"/>
    <property type="match status" value="1"/>
</dbReference>
<reference evidence="1" key="1">
    <citation type="submission" date="2018-05" db="EMBL/GenBank/DDBJ databases">
        <authorList>
            <person name="Lanie J.A."/>
            <person name="Ng W.-L."/>
            <person name="Kazmierczak K.M."/>
            <person name="Andrzejewski T.M."/>
            <person name="Davidsen T.M."/>
            <person name="Wayne K.J."/>
            <person name="Tettelin H."/>
            <person name="Glass J.I."/>
            <person name="Rusch D."/>
            <person name="Podicherti R."/>
            <person name="Tsui H.-C.T."/>
            <person name="Winkler M.E."/>
        </authorList>
    </citation>
    <scope>NUCLEOTIDE SEQUENCE</scope>
</reference>
<dbReference type="InterPro" id="IPR020022">
    <property type="entry name" value="N-acetyl_sugar_amidoTrfase"/>
</dbReference>
<dbReference type="AlphaFoldDB" id="A0A382BSB6"/>
<gene>
    <name evidence="1" type="ORF">METZ01_LOCUS169176</name>
</gene>
<sequence length="372" mass="42913">MRVCKRCIQPDTRPGIYFDDQGVCGGCLWEDEKKEIDWKSREKELQDIAEWAKKTTKSNYDCAIGVSGGKDSTKQALTARDRLGLRCLLVNCEPDGITEIGRHNIENLKKLGFDVISIRPNPKVLRTLVKRDFYKYLNPVKITEYCLWASTYIIADKFDIPLIIQGDNPGLLLGVSLTGVGTDYNAMKADELQTLSSGWKEYVGVDGIEEKDLHLFHYDRKKLEEKGCRAIWLNYFLKEWTPYNNAVFSKEHGMEWRIENNPEAVGTYDAYNALDGDLAPVNQLLKHKKFGFGFCVDVSCYDLRDGLLTRDEAIELVKKYDGKCSEVYIEKFCNYIGISQKEFWSVVEKFRGPMWKKDEKGNWYNTYLDLLK</sequence>
<dbReference type="EMBL" id="UINC01030997">
    <property type="protein sequence ID" value="SVB16322.1"/>
    <property type="molecule type" value="Genomic_DNA"/>
</dbReference>
<evidence type="ECO:0008006" key="2">
    <source>
        <dbReference type="Google" id="ProtNLM"/>
    </source>
</evidence>